<dbReference type="AlphaFoldDB" id="A0A8H8DKU1"/>
<evidence type="ECO:0000313" key="3">
    <source>
        <dbReference type="Proteomes" id="UP000673691"/>
    </source>
</evidence>
<evidence type="ECO:0000313" key="2">
    <source>
        <dbReference type="EMBL" id="KAG5461527.1"/>
    </source>
</evidence>
<protein>
    <recommendedName>
        <fullName evidence="4">UBC core domain-containing protein</fullName>
    </recommendedName>
</protein>
<keyword evidence="3" id="KW-1185">Reference proteome</keyword>
<reference evidence="2 3" key="1">
    <citation type="journal article" name="Sci. Rep.">
        <title>Genome-scale phylogenetic analyses confirm Olpidium as the closest living zoosporic fungus to the non-flagellated, terrestrial fungi.</title>
        <authorList>
            <person name="Chang Y."/>
            <person name="Rochon D."/>
            <person name="Sekimoto S."/>
            <person name="Wang Y."/>
            <person name="Chovatia M."/>
            <person name="Sandor L."/>
            <person name="Salamov A."/>
            <person name="Grigoriev I.V."/>
            <person name="Stajich J.E."/>
            <person name="Spatafora J.W."/>
        </authorList>
    </citation>
    <scope>NUCLEOTIDE SEQUENCE [LARGE SCALE GENOMIC DNA]</scope>
    <source>
        <strain evidence="2">S191</strain>
    </source>
</reference>
<feature type="compositionally biased region" description="Low complexity" evidence="1">
    <location>
        <begin position="66"/>
        <end position="78"/>
    </location>
</feature>
<organism evidence="2 3">
    <name type="scientific">Olpidium bornovanus</name>
    <dbReference type="NCBI Taxonomy" id="278681"/>
    <lineage>
        <taxon>Eukaryota</taxon>
        <taxon>Fungi</taxon>
        <taxon>Fungi incertae sedis</taxon>
        <taxon>Olpidiomycota</taxon>
        <taxon>Olpidiomycotina</taxon>
        <taxon>Olpidiomycetes</taxon>
        <taxon>Olpidiales</taxon>
        <taxon>Olpidiaceae</taxon>
        <taxon>Olpidium</taxon>
    </lineage>
</organism>
<comment type="caution">
    <text evidence="2">The sequence shown here is derived from an EMBL/GenBank/DDBJ whole genome shotgun (WGS) entry which is preliminary data.</text>
</comment>
<dbReference type="InterPro" id="IPR016135">
    <property type="entry name" value="UBQ-conjugating_enzyme/RWD"/>
</dbReference>
<sequence>MPDANPNPTGALRVLLQKKLSRLPRPKRLFRRMASATLAVEPTARPRGTTAARASGACGNFDRRPPANMQQAAAPASKAKVKLTTRRAMQKSGRKPSTAGKIKAAAEPDEAPDCGGAPKAAGALLGPFSLPLDITLLPTPAYATSKATSALSKELMALVESMSDGASGTPFAWIDVDRAGDNLYQWIVHIPRSAFDETIPLANDMRARDVDSVVVEMVFPEVRADYKCSPPFVRILYPRFLRFLYGGGGHVTAGGTMCLQMLTSSGWDPACTPLAVLLHVKLALESADPVPARLDVCDWDVPYTWQEAADAFVRVSRTHGWSVSGAFGGLRSEVEKHLDE</sequence>
<dbReference type="Proteomes" id="UP000673691">
    <property type="component" value="Unassembled WGS sequence"/>
</dbReference>
<accession>A0A8H8DKU1</accession>
<name>A0A8H8DKU1_9FUNG</name>
<feature type="region of interest" description="Disordered" evidence="1">
    <location>
        <begin position="42"/>
        <end position="114"/>
    </location>
</feature>
<dbReference type="EMBL" id="JAEFCI010003506">
    <property type="protein sequence ID" value="KAG5461527.1"/>
    <property type="molecule type" value="Genomic_DNA"/>
</dbReference>
<evidence type="ECO:0000256" key="1">
    <source>
        <dbReference type="SAM" id="MobiDB-lite"/>
    </source>
</evidence>
<gene>
    <name evidence="2" type="ORF">BJ554DRAFT_6263</name>
</gene>
<dbReference type="OrthoDB" id="109543at2759"/>
<proteinExistence type="predicted"/>
<evidence type="ECO:0008006" key="4">
    <source>
        <dbReference type="Google" id="ProtNLM"/>
    </source>
</evidence>
<dbReference type="CDD" id="cd23802">
    <property type="entry name" value="UBCc_UBE2Q"/>
    <property type="match status" value="1"/>
</dbReference>
<feature type="compositionally biased region" description="Low complexity" evidence="1">
    <location>
        <begin position="43"/>
        <end position="59"/>
    </location>
</feature>
<feature type="compositionally biased region" description="Basic residues" evidence="1">
    <location>
        <begin position="79"/>
        <end position="94"/>
    </location>
</feature>
<dbReference type="SUPFAM" id="SSF54495">
    <property type="entry name" value="UBC-like"/>
    <property type="match status" value="1"/>
</dbReference>
<dbReference type="Gene3D" id="3.10.110.10">
    <property type="entry name" value="Ubiquitin Conjugating Enzyme"/>
    <property type="match status" value="1"/>
</dbReference>